<dbReference type="EMBL" id="VSWD01000013">
    <property type="protein sequence ID" value="KAK3084735.1"/>
    <property type="molecule type" value="Genomic_DNA"/>
</dbReference>
<reference evidence="2" key="1">
    <citation type="submission" date="2019-08" db="EMBL/GenBank/DDBJ databases">
        <title>The improved chromosome-level genome for the pearl oyster Pinctada fucata martensii using PacBio sequencing and Hi-C.</title>
        <authorList>
            <person name="Zheng Z."/>
        </authorList>
    </citation>
    <scope>NUCLEOTIDE SEQUENCE</scope>
    <source>
        <strain evidence="2">ZZ-2019</strain>
        <tissue evidence="2">Adductor muscle</tissue>
    </source>
</reference>
<name>A0AA88XNZ3_PINIB</name>
<feature type="compositionally biased region" description="Polar residues" evidence="1">
    <location>
        <begin position="82"/>
        <end position="94"/>
    </location>
</feature>
<comment type="caution">
    <text evidence="2">The sequence shown here is derived from an EMBL/GenBank/DDBJ whole genome shotgun (WGS) entry which is preliminary data.</text>
</comment>
<keyword evidence="3" id="KW-1185">Reference proteome</keyword>
<evidence type="ECO:0000313" key="3">
    <source>
        <dbReference type="Proteomes" id="UP001186944"/>
    </source>
</evidence>
<dbReference type="Proteomes" id="UP001186944">
    <property type="component" value="Unassembled WGS sequence"/>
</dbReference>
<proteinExistence type="predicted"/>
<sequence>MEQPLDLSQRDSDVSRQTEYNMDVEEPICPYQSCFCPLKHITTLESPKRKEVTFRPDRCVPAQHTYGNPYNTGDFDEGQTKRGATNQNYSSSASYHPKKRKIEMYKQQTMARSSSDNSLNSLDENTMRSTAMKQYREYSPNGGDIAFNMNNSKDNNFCKPRTSPSLIRVQTDDVYMDQMSQDPSVDYRMRTMSGSNMQRAPKKRHCNRHYSIETNDCMSQAIHHPDTYKYQPMMNVQHPYSSEHFRHAQSVGPRGKSHTATATITYSEDQEAKENHMNDGKIDLKSLKADMIREIDNDPDTDDIPTFRKKLFESIMKGAKASKDAMSNPGGKSSALEYLISKSLLHGEDKPFVTKNNHLNQILRGEKTRDICLMDIVELQVEIGLA</sequence>
<evidence type="ECO:0000313" key="2">
    <source>
        <dbReference type="EMBL" id="KAK3084735.1"/>
    </source>
</evidence>
<dbReference type="AlphaFoldDB" id="A0AA88XNZ3"/>
<organism evidence="2 3">
    <name type="scientific">Pinctada imbricata</name>
    <name type="common">Atlantic pearl-oyster</name>
    <name type="synonym">Pinctada martensii</name>
    <dbReference type="NCBI Taxonomy" id="66713"/>
    <lineage>
        <taxon>Eukaryota</taxon>
        <taxon>Metazoa</taxon>
        <taxon>Spiralia</taxon>
        <taxon>Lophotrochozoa</taxon>
        <taxon>Mollusca</taxon>
        <taxon>Bivalvia</taxon>
        <taxon>Autobranchia</taxon>
        <taxon>Pteriomorphia</taxon>
        <taxon>Pterioida</taxon>
        <taxon>Pterioidea</taxon>
        <taxon>Pteriidae</taxon>
        <taxon>Pinctada</taxon>
    </lineage>
</organism>
<gene>
    <name evidence="2" type="ORF">FSP39_018131</name>
</gene>
<accession>A0AA88XNZ3</accession>
<feature type="region of interest" description="Disordered" evidence="1">
    <location>
        <begin position="64"/>
        <end position="95"/>
    </location>
</feature>
<protein>
    <submittedName>
        <fullName evidence="2">Uncharacterized protein</fullName>
    </submittedName>
</protein>
<evidence type="ECO:0000256" key="1">
    <source>
        <dbReference type="SAM" id="MobiDB-lite"/>
    </source>
</evidence>